<dbReference type="EC" id="4.1.2.14" evidence="6"/>
<dbReference type="PANTHER" id="PTHR30246:SF1">
    <property type="entry name" value="2-DEHYDRO-3-DEOXY-6-PHOSPHOGALACTONATE ALDOLASE-RELATED"/>
    <property type="match status" value="1"/>
</dbReference>
<dbReference type="PANTHER" id="PTHR30246">
    <property type="entry name" value="2-KETO-3-DEOXY-6-PHOSPHOGLUCONATE ALDOLASE"/>
    <property type="match status" value="1"/>
</dbReference>
<keyword evidence="4 6" id="KW-0456">Lyase</keyword>
<dbReference type="EC" id="4.1.3.16" evidence="6"/>
<comment type="similarity">
    <text evidence="2">Belongs to the KHG/KDPG aldolase family.</text>
</comment>
<dbReference type="Gene3D" id="3.20.20.70">
    <property type="entry name" value="Aldolase class I"/>
    <property type="match status" value="1"/>
</dbReference>
<dbReference type="RefSeq" id="WP_225699548.1">
    <property type="nucleotide sequence ID" value="NZ_JAIXNE010000006.1"/>
</dbReference>
<proteinExistence type="inferred from homology"/>
<evidence type="ECO:0000256" key="4">
    <source>
        <dbReference type="ARBA" id="ARBA00023239"/>
    </source>
</evidence>
<gene>
    <name evidence="6" type="ORF">LDX50_27725</name>
</gene>
<evidence type="ECO:0000256" key="1">
    <source>
        <dbReference type="ARBA" id="ARBA00004761"/>
    </source>
</evidence>
<keyword evidence="5" id="KW-0119">Carbohydrate metabolism</keyword>
<dbReference type="NCBIfam" id="NF005499">
    <property type="entry name" value="PRK07114.1"/>
    <property type="match status" value="1"/>
</dbReference>
<evidence type="ECO:0000256" key="3">
    <source>
        <dbReference type="ARBA" id="ARBA00011233"/>
    </source>
</evidence>
<dbReference type="InterPro" id="IPR013785">
    <property type="entry name" value="Aldolase_TIM"/>
</dbReference>
<organism evidence="6 7">
    <name type="scientific">Fulvivirga sedimenti</name>
    <dbReference type="NCBI Taxonomy" id="2879465"/>
    <lineage>
        <taxon>Bacteria</taxon>
        <taxon>Pseudomonadati</taxon>
        <taxon>Bacteroidota</taxon>
        <taxon>Cytophagia</taxon>
        <taxon>Cytophagales</taxon>
        <taxon>Fulvivirgaceae</taxon>
        <taxon>Fulvivirga</taxon>
    </lineage>
</organism>
<comment type="subunit">
    <text evidence="3">Homotrimer.</text>
</comment>
<dbReference type="GO" id="GO:0008675">
    <property type="term" value="F:2-dehydro-3-deoxy-phosphogluconate aldolase activity"/>
    <property type="evidence" value="ECO:0007669"/>
    <property type="project" value="UniProtKB-EC"/>
</dbReference>
<name>A0A9X1KZV0_9BACT</name>
<dbReference type="Proteomes" id="UP001139409">
    <property type="component" value="Unassembled WGS sequence"/>
</dbReference>
<dbReference type="EMBL" id="JAIXNE010000006">
    <property type="protein sequence ID" value="MCA6078695.1"/>
    <property type="molecule type" value="Genomic_DNA"/>
</dbReference>
<dbReference type="InterPro" id="IPR000887">
    <property type="entry name" value="Aldlse_KDPG_KHG"/>
</dbReference>
<comment type="pathway">
    <text evidence="1">Carbohydrate acid metabolism.</text>
</comment>
<protein>
    <submittedName>
        <fullName evidence="6">Bifunctional 4-hydroxy-2-oxoglutarate aldolase/2-dehydro-3-deoxy-phosphogluconate aldolase</fullName>
        <ecNumber evidence="6">4.1.2.14</ecNumber>
        <ecNumber evidence="6">4.1.3.16</ecNumber>
    </submittedName>
</protein>
<evidence type="ECO:0000256" key="2">
    <source>
        <dbReference type="ARBA" id="ARBA00006906"/>
    </source>
</evidence>
<dbReference type="InterPro" id="IPR031338">
    <property type="entry name" value="KDPG/KHG_AS_2"/>
</dbReference>
<dbReference type="GO" id="GO:0008700">
    <property type="term" value="F:(R,S)-4-hydroxy-2-oxoglutarate aldolase activity"/>
    <property type="evidence" value="ECO:0007669"/>
    <property type="project" value="UniProtKB-EC"/>
</dbReference>
<dbReference type="AlphaFoldDB" id="A0A9X1KZV0"/>
<dbReference type="PROSITE" id="PS00160">
    <property type="entry name" value="ALDOLASE_KDPG_KHG_2"/>
    <property type="match status" value="1"/>
</dbReference>
<comment type="caution">
    <text evidence="6">The sequence shown here is derived from an EMBL/GenBank/DDBJ whole genome shotgun (WGS) entry which is preliminary data.</text>
</comment>
<keyword evidence="7" id="KW-1185">Reference proteome</keyword>
<evidence type="ECO:0000256" key="5">
    <source>
        <dbReference type="ARBA" id="ARBA00023277"/>
    </source>
</evidence>
<sequence>MKNCIERMHESGMVPVFYHPDPEISKKVMGACYDAGIRVFEFTNRGENAMRVFEALNISRKNSMPDMFLGAGSVMDSETADAFIQQGADFIVAPLYSEEVNQACNEMGVPYIPGCGSVTEVGNAQQKGASLVKLFPANVLGPGFIGALLGPMPWSRIMPTGGVKPERENLKQWFDAGAYCVGMGSALFSEELVRSSAEVITAKIREVCNMIREVRNV</sequence>
<evidence type="ECO:0000313" key="6">
    <source>
        <dbReference type="EMBL" id="MCA6078695.1"/>
    </source>
</evidence>
<dbReference type="CDD" id="cd00452">
    <property type="entry name" value="KDPG_aldolase"/>
    <property type="match status" value="1"/>
</dbReference>
<dbReference type="Pfam" id="PF01081">
    <property type="entry name" value="Aldolase"/>
    <property type="match status" value="1"/>
</dbReference>
<accession>A0A9X1KZV0</accession>
<evidence type="ECO:0000313" key="7">
    <source>
        <dbReference type="Proteomes" id="UP001139409"/>
    </source>
</evidence>
<reference evidence="6" key="1">
    <citation type="submission" date="2021-09" db="EMBL/GenBank/DDBJ databases">
        <title>Fulvivirga sp. isolated from coastal sediment.</title>
        <authorList>
            <person name="Yu H."/>
        </authorList>
    </citation>
    <scope>NUCLEOTIDE SEQUENCE</scope>
    <source>
        <strain evidence="6">1062</strain>
    </source>
</reference>
<dbReference type="SUPFAM" id="SSF51569">
    <property type="entry name" value="Aldolase"/>
    <property type="match status" value="1"/>
</dbReference>